<feature type="domain" description="Signal transduction histidine kinase subgroup 3 dimerisation and phosphoacceptor" evidence="8">
    <location>
        <begin position="785"/>
        <end position="848"/>
    </location>
</feature>
<keyword evidence="4" id="KW-0812">Transmembrane</keyword>
<dbReference type="RefSeq" id="WP_179509586.1">
    <property type="nucleotide sequence ID" value="NZ_JACCBY010000004.1"/>
</dbReference>
<dbReference type="SUPFAM" id="SSF63829">
    <property type="entry name" value="Calcium-dependent phosphotriesterase"/>
    <property type="match status" value="2"/>
</dbReference>
<dbReference type="Pfam" id="PF07494">
    <property type="entry name" value="Reg_prop"/>
    <property type="match status" value="1"/>
</dbReference>
<sequence>MSRHWLAVVAAVSAVLASTGARALDPGRPLDQLRHTGWSLGNGAPGNIKAIAQGRDGFLWLGTSTGLYRFDGIRFEPVAPEEDDPRRSQQITALLAARNGDIWVGYDFGGIARLRDGRLRGANPAKPRGGVLALVEDRDGAVWVAANSAGTTILDRFAGGRWTRFDAARGAPAAGIEAIATGGDGSLYAAAQDGVYALRPGRRRFDRIVDAGVTNAALARGRYGEMWLADDRGLRPVDAPRPILPVPVANTPYVNRQLQIDRDGNIWIAGADDGLARRSAERREHGAITPSRMELFTDRQGLTGKLALSVFEDREGNIWVGTASGLDRFSASNVAQPASAETLLTGFAGRGAPGSIMVAGLSGLYRLAAPPAPPRLVLRRPGIGVLCGDARTIFAVNLSGAVVIRDGQPRAAARSRTLGRALPVTCTMDASGRVFASFDGLYTLDGTTLRRMPGLPGSSAGTATMLRSDGAGGLLAYWGRTGINHIGDGTVRTLLPSRRNAIGFVKTLVRTPYGFLAGGESGLARYDGRRSTFLTARRYPFLAGVTGIARTAGGATWIIGASGIVRIPTAALEAAFHDDTASVPVVRFGEEEGFRARTDAYDTNDAVEDAAGRIWFVTNRGLAWIDPAALTRNRQPPPVVIRSLTANGVAQRIGAGEIRLPARTNRVQIAFAALSLTDATANRIRYRLQGVDAGWIDADRDRRATYTNLGPGAYVFQVVAANNDGLWNRTGARVALVIAPTFYQTTWFTGLLLSLAAAAAWLLYRRRVRIIAQRIRDRLQVQVAERERIARELHDTLLQGMQGLMLHFQAAADGMAPGTPARSTIERALERGDDVLLEGRDRVRDLRASGPSATLEARLAALIGEPMVPGSAAIALRTRGTPRAICAPVVEELAAIAGEALANARAHARAAHVEVEVDYGHHELVLTIEDDGIGLDAGVRAAGRRDGHFGLVGMRERAAGVGGIFTIRPGQAGGVRVRVAIPAAVAYVPVARPRWPRRWRARPPEA</sequence>
<protein>
    <submittedName>
        <fullName evidence="9">Signal transduction histidine kinase</fullName>
    </submittedName>
</protein>
<dbReference type="SUPFAM" id="SSF55874">
    <property type="entry name" value="ATPase domain of HSP90 chaperone/DNA topoisomerase II/histidine kinase"/>
    <property type="match status" value="1"/>
</dbReference>
<evidence type="ECO:0000259" key="7">
    <source>
        <dbReference type="Pfam" id="PF07495"/>
    </source>
</evidence>
<dbReference type="Pfam" id="PF02518">
    <property type="entry name" value="HATPase_c"/>
    <property type="match status" value="1"/>
</dbReference>
<keyword evidence="2 9" id="KW-0418">Kinase</keyword>
<dbReference type="InterPro" id="IPR011712">
    <property type="entry name" value="Sig_transdc_His_kin_sub3_dim/P"/>
</dbReference>
<evidence type="ECO:0000259" key="6">
    <source>
        <dbReference type="Pfam" id="PF02518"/>
    </source>
</evidence>
<keyword evidence="3" id="KW-0902">Two-component regulatory system</keyword>
<reference evidence="9 10" key="2">
    <citation type="submission" date="2020-08" db="EMBL/GenBank/DDBJ databases">
        <title>The Agave Microbiome: Exploring the role of microbial communities in plant adaptations to desert environments.</title>
        <authorList>
            <person name="Partida-Martinez L.P."/>
        </authorList>
    </citation>
    <scope>NUCLEOTIDE SEQUENCE [LARGE SCALE GENOMIC DNA]</scope>
    <source>
        <strain evidence="9 10">AS2.3</strain>
    </source>
</reference>
<proteinExistence type="predicted"/>
<dbReference type="GO" id="GO:0046983">
    <property type="term" value="F:protein dimerization activity"/>
    <property type="evidence" value="ECO:0007669"/>
    <property type="project" value="InterPro"/>
</dbReference>
<dbReference type="PANTHER" id="PTHR24421:SF62">
    <property type="entry name" value="SENSORY TRANSDUCTION HISTIDINE KINASE"/>
    <property type="match status" value="1"/>
</dbReference>
<dbReference type="Gene3D" id="2.60.40.10">
    <property type="entry name" value="Immunoglobulins"/>
    <property type="match status" value="1"/>
</dbReference>
<dbReference type="InterPro" id="IPR036890">
    <property type="entry name" value="HATPase_C_sf"/>
</dbReference>
<feature type="signal peptide" evidence="5">
    <location>
        <begin position="1"/>
        <end position="23"/>
    </location>
</feature>
<organism evidence="9 10">
    <name type="scientific">Sphingomonas melonis</name>
    <dbReference type="NCBI Taxonomy" id="152682"/>
    <lineage>
        <taxon>Bacteria</taxon>
        <taxon>Pseudomonadati</taxon>
        <taxon>Pseudomonadota</taxon>
        <taxon>Alphaproteobacteria</taxon>
        <taxon>Sphingomonadales</taxon>
        <taxon>Sphingomonadaceae</taxon>
        <taxon>Sphingomonas</taxon>
    </lineage>
</organism>
<dbReference type="Gene3D" id="1.20.5.1930">
    <property type="match status" value="1"/>
</dbReference>
<evidence type="ECO:0000256" key="3">
    <source>
        <dbReference type="ARBA" id="ARBA00023012"/>
    </source>
</evidence>
<accession>A0A7Y9K3L4</accession>
<dbReference type="InterPro" id="IPR013783">
    <property type="entry name" value="Ig-like_fold"/>
</dbReference>
<keyword evidence="1" id="KW-0808">Transferase</keyword>
<dbReference type="InterPro" id="IPR011110">
    <property type="entry name" value="Reg_prop"/>
</dbReference>
<dbReference type="CDD" id="cd16917">
    <property type="entry name" value="HATPase_UhpB-NarQ-NarX-like"/>
    <property type="match status" value="1"/>
</dbReference>
<reference evidence="9 10" key="1">
    <citation type="submission" date="2020-07" db="EMBL/GenBank/DDBJ databases">
        <authorList>
            <person name="Partida-Martinez L."/>
            <person name="Huntemann M."/>
            <person name="Clum A."/>
            <person name="Wang J."/>
            <person name="Palaniappan K."/>
            <person name="Ritter S."/>
            <person name="Chen I.-M."/>
            <person name="Stamatis D."/>
            <person name="Reddy T."/>
            <person name="O'Malley R."/>
            <person name="Daum C."/>
            <person name="Shapiro N."/>
            <person name="Ivanova N."/>
            <person name="Kyrpides N."/>
            <person name="Woyke T."/>
        </authorList>
    </citation>
    <scope>NUCLEOTIDE SEQUENCE [LARGE SCALE GENOMIC DNA]</scope>
    <source>
        <strain evidence="9 10">AS2.3</strain>
    </source>
</reference>
<dbReference type="GO" id="GO:0000155">
    <property type="term" value="F:phosphorelay sensor kinase activity"/>
    <property type="evidence" value="ECO:0007669"/>
    <property type="project" value="InterPro"/>
</dbReference>
<dbReference type="AlphaFoldDB" id="A0A7Y9K3L4"/>
<keyword evidence="4" id="KW-1133">Transmembrane helix</keyword>
<comment type="caution">
    <text evidence="9">The sequence shown here is derived from an EMBL/GenBank/DDBJ whole genome shotgun (WGS) entry which is preliminary data.</text>
</comment>
<dbReference type="InterPro" id="IPR050482">
    <property type="entry name" value="Sensor_HK_TwoCompSys"/>
</dbReference>
<dbReference type="Pfam" id="PF07730">
    <property type="entry name" value="HisKA_3"/>
    <property type="match status" value="1"/>
</dbReference>
<dbReference type="Pfam" id="PF07495">
    <property type="entry name" value="Y_Y_Y"/>
    <property type="match status" value="1"/>
</dbReference>
<keyword evidence="4" id="KW-0472">Membrane</keyword>
<dbReference type="EMBL" id="JACCBY010000004">
    <property type="protein sequence ID" value="NYD91159.1"/>
    <property type="molecule type" value="Genomic_DNA"/>
</dbReference>
<feature type="domain" description="Histidine kinase/HSP90-like ATPase" evidence="6">
    <location>
        <begin position="892"/>
        <end position="983"/>
    </location>
</feature>
<gene>
    <name evidence="9" type="ORF">HD841_002966</name>
</gene>
<dbReference type="InterPro" id="IPR015943">
    <property type="entry name" value="WD40/YVTN_repeat-like_dom_sf"/>
</dbReference>
<dbReference type="Proteomes" id="UP000517753">
    <property type="component" value="Unassembled WGS sequence"/>
</dbReference>
<dbReference type="GO" id="GO:0016020">
    <property type="term" value="C:membrane"/>
    <property type="evidence" value="ECO:0007669"/>
    <property type="project" value="InterPro"/>
</dbReference>
<dbReference type="Gene3D" id="2.130.10.10">
    <property type="entry name" value="YVTN repeat-like/Quinoprotein amine dehydrogenase"/>
    <property type="match status" value="3"/>
</dbReference>
<evidence type="ECO:0000256" key="5">
    <source>
        <dbReference type="SAM" id="SignalP"/>
    </source>
</evidence>
<keyword evidence="10" id="KW-1185">Reference proteome</keyword>
<keyword evidence="5" id="KW-0732">Signal</keyword>
<dbReference type="InterPro" id="IPR003594">
    <property type="entry name" value="HATPase_dom"/>
</dbReference>
<evidence type="ECO:0000313" key="10">
    <source>
        <dbReference type="Proteomes" id="UP000517753"/>
    </source>
</evidence>
<dbReference type="InterPro" id="IPR011123">
    <property type="entry name" value="Y_Y_Y"/>
</dbReference>
<evidence type="ECO:0000313" key="9">
    <source>
        <dbReference type="EMBL" id="NYD91159.1"/>
    </source>
</evidence>
<feature type="domain" description="Two component regulator three Y" evidence="7">
    <location>
        <begin position="680"/>
        <end position="738"/>
    </location>
</feature>
<evidence type="ECO:0000259" key="8">
    <source>
        <dbReference type="Pfam" id="PF07730"/>
    </source>
</evidence>
<evidence type="ECO:0000256" key="1">
    <source>
        <dbReference type="ARBA" id="ARBA00022679"/>
    </source>
</evidence>
<evidence type="ECO:0000256" key="2">
    <source>
        <dbReference type="ARBA" id="ARBA00022777"/>
    </source>
</evidence>
<name>A0A7Y9K3L4_9SPHN</name>
<dbReference type="PANTHER" id="PTHR24421">
    <property type="entry name" value="NITRATE/NITRITE SENSOR PROTEIN NARX-RELATED"/>
    <property type="match status" value="1"/>
</dbReference>
<dbReference type="Gene3D" id="3.30.565.10">
    <property type="entry name" value="Histidine kinase-like ATPase, C-terminal domain"/>
    <property type="match status" value="1"/>
</dbReference>
<evidence type="ECO:0000256" key="4">
    <source>
        <dbReference type="SAM" id="Phobius"/>
    </source>
</evidence>
<feature type="chain" id="PRO_5031150915" evidence="5">
    <location>
        <begin position="24"/>
        <end position="1006"/>
    </location>
</feature>
<feature type="transmembrane region" description="Helical" evidence="4">
    <location>
        <begin position="746"/>
        <end position="764"/>
    </location>
</feature>